<proteinExistence type="predicted"/>
<feature type="transmembrane region" description="Helical" evidence="1">
    <location>
        <begin position="12"/>
        <end position="36"/>
    </location>
</feature>
<evidence type="ECO:0000313" key="3">
    <source>
        <dbReference type="Proteomes" id="UP001449657"/>
    </source>
</evidence>
<feature type="transmembrane region" description="Helical" evidence="1">
    <location>
        <begin position="138"/>
        <end position="158"/>
    </location>
</feature>
<dbReference type="Pfam" id="PF03929">
    <property type="entry name" value="PepSY_TM"/>
    <property type="match status" value="1"/>
</dbReference>
<sequence>MKSAFSKFNAWFHLWIGIVTGTIVFIVSITGAILVFEWELRDWAYPERRAEAPAGAKQLPPSVLIPAAEAAMPGMHVHGIQYHVPGHAAEVTFHSDSVVYVNPYTGKVNGIVHKHDFITWVEMGHVHLWLPHEVGTKIVLYSTLIFFFLLLTGLVLWWPKKWNRHNIKNAFSINWKAKIKRVNYDLHNVLGFYTLPVTIIMAYTGMYMGLGWVQKPSYWLASGGKAMPEYYQPPSDTTNTHVLPKWQVVDDVWRRSVNEYSAPKSAALLMGIPEDDEKDASIYVYTNMEGAYYQGHYFDQYTGAKLAGTGVDVMPYDDANLGDKLRRLNYSLHVGLIWGIPSKIIYFIGALIAASLPITGFIIWWGKKKKQKRKKPANRPQQAEA</sequence>
<dbReference type="EMBL" id="CP150096">
    <property type="protein sequence ID" value="WZN46781.1"/>
    <property type="molecule type" value="Genomic_DNA"/>
</dbReference>
<organism evidence="2 3">
    <name type="scientific">Chitinophaga caseinilytica</name>
    <dbReference type="NCBI Taxonomy" id="2267521"/>
    <lineage>
        <taxon>Bacteria</taxon>
        <taxon>Pseudomonadati</taxon>
        <taxon>Bacteroidota</taxon>
        <taxon>Chitinophagia</taxon>
        <taxon>Chitinophagales</taxon>
        <taxon>Chitinophagaceae</taxon>
        <taxon>Chitinophaga</taxon>
    </lineage>
</organism>
<dbReference type="PANTHER" id="PTHR34219">
    <property type="entry name" value="IRON-REGULATED INNER MEMBRANE PROTEIN-RELATED"/>
    <property type="match status" value="1"/>
</dbReference>
<dbReference type="RefSeq" id="WP_341841463.1">
    <property type="nucleotide sequence ID" value="NZ_CP149792.1"/>
</dbReference>
<accession>A0ABZ2Z7W1</accession>
<evidence type="ECO:0000313" key="2">
    <source>
        <dbReference type="EMBL" id="WZN46781.1"/>
    </source>
</evidence>
<protein>
    <submittedName>
        <fullName evidence="2">PepSY-associated TM helix domain-containing protein</fullName>
    </submittedName>
</protein>
<gene>
    <name evidence="2" type="ORF">WJU22_01105</name>
</gene>
<feature type="transmembrane region" description="Helical" evidence="1">
    <location>
        <begin position="344"/>
        <end position="365"/>
    </location>
</feature>
<keyword evidence="3" id="KW-1185">Reference proteome</keyword>
<keyword evidence="1" id="KW-1133">Transmembrane helix</keyword>
<dbReference type="Proteomes" id="UP001449657">
    <property type="component" value="Chromosome"/>
</dbReference>
<name>A0ABZ2Z7W1_9BACT</name>
<reference evidence="2 3" key="1">
    <citation type="submission" date="2024-03" db="EMBL/GenBank/DDBJ databases">
        <title>Chitinophaga caseinilytica sp. nov., a casein hydrolysing bacterium isolated from forest soil.</title>
        <authorList>
            <person name="Lee D.S."/>
            <person name="Han D.M."/>
            <person name="Baek J.H."/>
            <person name="Choi D.G."/>
            <person name="Jeon J.H."/>
            <person name="Jeon C.O."/>
        </authorList>
    </citation>
    <scope>NUCLEOTIDE SEQUENCE [LARGE SCALE GENOMIC DNA]</scope>
    <source>
        <strain evidence="2 3">KACC 19118</strain>
    </source>
</reference>
<evidence type="ECO:0000256" key="1">
    <source>
        <dbReference type="SAM" id="Phobius"/>
    </source>
</evidence>
<feature type="transmembrane region" description="Helical" evidence="1">
    <location>
        <begin position="190"/>
        <end position="210"/>
    </location>
</feature>
<keyword evidence="1" id="KW-0472">Membrane</keyword>
<keyword evidence="1" id="KW-0812">Transmembrane</keyword>
<dbReference type="InterPro" id="IPR005625">
    <property type="entry name" value="PepSY-ass_TM"/>
</dbReference>